<comment type="cofactor">
    <cofactor evidence="1">
        <name>thiamine diphosphate</name>
        <dbReference type="ChEBI" id="CHEBI:58937"/>
    </cofactor>
</comment>
<dbReference type="InterPro" id="IPR009014">
    <property type="entry name" value="Transketo_C/PFOR_II"/>
</dbReference>
<evidence type="ECO:0000313" key="5">
    <source>
        <dbReference type="EMBL" id="PIS08834.1"/>
    </source>
</evidence>
<dbReference type="InterPro" id="IPR029061">
    <property type="entry name" value="THDP-binding"/>
</dbReference>
<sequence length="325" mass="35678">MTDILLKDWDKTEPKSLRDGFSKAILKLGEKYPDLVALSADLISSTGLKEFAKKFPKRFFQVGVAEQNMIGMATGLSLQGFIPFAASFATFCPGRCLDQIRIQVCLNKLGVKIVGSHAGLSHPLDGPTAQATEDIVIMRSLPGMTVIYPSCFNQMLQAAEKIYHYPGPVYLRMTREKTPILTNLKADFKIGQAYVLKKGEDITLISAGPLLSQVLLAAQKALKMGISCEVINLSTIKPIDKKTIINSAKRTKRIITVEDHQATGGIGSAIAEVISQEYPVKIKMLGLNDQFGRTSRSYLKLLKQYSLDADSILEAIKLMKNNGHS</sequence>
<dbReference type="InterPro" id="IPR005475">
    <property type="entry name" value="Transketolase-like_Pyr-bd"/>
</dbReference>
<evidence type="ECO:0000259" key="4">
    <source>
        <dbReference type="SMART" id="SM00861"/>
    </source>
</evidence>
<organism evidence="5 6">
    <name type="scientific">Candidatus Beckwithbacteria bacterium CG10_big_fil_rev_8_21_14_0_10_34_10</name>
    <dbReference type="NCBI Taxonomy" id="1974495"/>
    <lineage>
        <taxon>Bacteria</taxon>
        <taxon>Candidatus Beckwithiibacteriota</taxon>
    </lineage>
</organism>
<dbReference type="FunFam" id="3.40.50.970:FF:000129">
    <property type="entry name" value="Transketolase"/>
    <property type="match status" value="1"/>
</dbReference>
<dbReference type="SUPFAM" id="SSF52518">
    <property type="entry name" value="Thiamin diphosphate-binding fold (THDP-binding)"/>
    <property type="match status" value="1"/>
</dbReference>
<evidence type="ECO:0000256" key="1">
    <source>
        <dbReference type="ARBA" id="ARBA00001964"/>
    </source>
</evidence>
<accession>A0A2H0W834</accession>
<dbReference type="PANTHER" id="PTHR43825:SF1">
    <property type="entry name" value="TRANSKETOLASE-LIKE PYRIMIDINE-BINDING DOMAIN-CONTAINING PROTEIN"/>
    <property type="match status" value="1"/>
</dbReference>
<dbReference type="PANTHER" id="PTHR43825">
    <property type="entry name" value="PYRUVATE DEHYDROGENASE E1 COMPONENT"/>
    <property type="match status" value="1"/>
</dbReference>
<dbReference type="Gene3D" id="3.40.50.970">
    <property type="match status" value="1"/>
</dbReference>
<dbReference type="Gene3D" id="3.40.50.920">
    <property type="match status" value="1"/>
</dbReference>
<evidence type="ECO:0000313" key="6">
    <source>
        <dbReference type="Proteomes" id="UP000230093"/>
    </source>
</evidence>
<dbReference type="AlphaFoldDB" id="A0A2H0W834"/>
<keyword evidence="3" id="KW-0786">Thiamine pyrophosphate</keyword>
<dbReference type="SUPFAM" id="SSF52922">
    <property type="entry name" value="TK C-terminal domain-like"/>
    <property type="match status" value="1"/>
</dbReference>
<feature type="domain" description="Transketolase-like pyrimidine-binding" evidence="4">
    <location>
        <begin position="15"/>
        <end position="180"/>
    </location>
</feature>
<dbReference type="SMART" id="SM00861">
    <property type="entry name" value="Transket_pyr"/>
    <property type="match status" value="1"/>
</dbReference>
<comment type="similarity">
    <text evidence="2">Belongs to the transketolase family.</text>
</comment>
<dbReference type="Pfam" id="PF02780">
    <property type="entry name" value="Transketolase_C"/>
    <property type="match status" value="1"/>
</dbReference>
<evidence type="ECO:0000256" key="3">
    <source>
        <dbReference type="ARBA" id="ARBA00023052"/>
    </source>
</evidence>
<evidence type="ECO:0000256" key="2">
    <source>
        <dbReference type="ARBA" id="ARBA00007131"/>
    </source>
</evidence>
<reference evidence="6" key="1">
    <citation type="submission" date="2017-09" db="EMBL/GenBank/DDBJ databases">
        <title>Depth-based differentiation of microbial function through sediment-hosted aquifers and enrichment of novel symbionts in the deep terrestrial subsurface.</title>
        <authorList>
            <person name="Probst A.J."/>
            <person name="Ladd B."/>
            <person name="Jarett J.K."/>
            <person name="Geller-Mcgrath D.E."/>
            <person name="Sieber C.M.K."/>
            <person name="Emerson J.B."/>
            <person name="Anantharaman K."/>
            <person name="Thomas B.C."/>
            <person name="Malmstrom R."/>
            <person name="Stieglmeier M."/>
            <person name="Klingl A."/>
            <person name="Woyke T."/>
            <person name="Ryan C.M."/>
            <person name="Banfield J.F."/>
        </authorList>
    </citation>
    <scope>NUCLEOTIDE SEQUENCE [LARGE SCALE GENOMIC DNA]</scope>
</reference>
<dbReference type="Pfam" id="PF02779">
    <property type="entry name" value="Transket_pyr"/>
    <property type="match status" value="1"/>
</dbReference>
<comment type="caution">
    <text evidence="5">The sequence shown here is derived from an EMBL/GenBank/DDBJ whole genome shotgun (WGS) entry which is preliminary data.</text>
</comment>
<dbReference type="CDD" id="cd07033">
    <property type="entry name" value="TPP_PYR_DXS_TK_like"/>
    <property type="match status" value="1"/>
</dbReference>
<gene>
    <name evidence="5" type="ORF">COT75_05140</name>
</gene>
<protein>
    <submittedName>
        <fullName evidence="5">Transketolase</fullName>
    </submittedName>
</protein>
<name>A0A2H0W834_9BACT</name>
<dbReference type="InterPro" id="IPR033248">
    <property type="entry name" value="Transketolase_C"/>
</dbReference>
<dbReference type="EMBL" id="PEZT01000028">
    <property type="protein sequence ID" value="PIS08834.1"/>
    <property type="molecule type" value="Genomic_DNA"/>
</dbReference>
<dbReference type="Proteomes" id="UP000230093">
    <property type="component" value="Unassembled WGS sequence"/>
</dbReference>
<proteinExistence type="inferred from homology"/>
<dbReference type="InterPro" id="IPR051157">
    <property type="entry name" value="PDH/Transketolase"/>
</dbReference>